<evidence type="ECO:0000313" key="12">
    <source>
        <dbReference type="Proteomes" id="UP000602198"/>
    </source>
</evidence>
<keyword evidence="3" id="KW-0285">Flavoprotein</keyword>
<evidence type="ECO:0000256" key="3">
    <source>
        <dbReference type="ARBA" id="ARBA00022630"/>
    </source>
</evidence>
<dbReference type="PANTHER" id="PTHR42716:SF2">
    <property type="entry name" value="L-ASPARTATE OXIDASE, CHLOROPLASTIC"/>
    <property type="match status" value="1"/>
</dbReference>
<evidence type="ECO:0000313" key="11">
    <source>
        <dbReference type="EMBL" id="MBL1076138.1"/>
    </source>
</evidence>
<dbReference type="InterPro" id="IPR015939">
    <property type="entry name" value="Fum_Rdtase/Succ_DH_flav-like_C"/>
</dbReference>
<evidence type="ECO:0000256" key="7">
    <source>
        <dbReference type="ARBA" id="ARBA00030386"/>
    </source>
</evidence>
<dbReference type="EMBL" id="JAERRJ010000006">
    <property type="protein sequence ID" value="MBL1076138.1"/>
    <property type="molecule type" value="Genomic_DNA"/>
</dbReference>
<protein>
    <recommendedName>
        <fullName evidence="2">L-aspartate oxidase</fullName>
    </recommendedName>
    <alternativeName>
        <fullName evidence="7">Quinolinate synthase B</fullName>
    </alternativeName>
</protein>
<dbReference type="Pfam" id="PF00890">
    <property type="entry name" value="FAD_binding_2"/>
    <property type="match status" value="1"/>
</dbReference>
<reference evidence="11 12" key="1">
    <citation type="submission" date="2021-01" db="EMBL/GenBank/DDBJ databases">
        <title>WGS of actinomycetes isolated from Thailand.</title>
        <authorList>
            <person name="Thawai C."/>
        </authorList>
    </citation>
    <scope>NUCLEOTIDE SEQUENCE [LARGE SCALE GENOMIC DNA]</scope>
    <source>
        <strain evidence="11 12">LPG 2</strain>
    </source>
</reference>
<evidence type="ECO:0000256" key="6">
    <source>
        <dbReference type="ARBA" id="ARBA00029426"/>
    </source>
</evidence>
<proteinExistence type="predicted"/>
<dbReference type="PRINTS" id="PR00469">
    <property type="entry name" value="PNDRDTASEII"/>
</dbReference>
<dbReference type="RefSeq" id="WP_201948702.1">
    <property type="nucleotide sequence ID" value="NZ_JAERRJ010000006.1"/>
</dbReference>
<evidence type="ECO:0000256" key="8">
    <source>
        <dbReference type="ARBA" id="ARBA00048305"/>
    </source>
</evidence>
<dbReference type="InterPro" id="IPR037099">
    <property type="entry name" value="Fum_R/Succ_DH_flav-like_C_sf"/>
</dbReference>
<feature type="domain" description="Fumarate reductase/succinate dehydrogenase flavoprotein-like C-terminal" evidence="10">
    <location>
        <begin position="446"/>
        <end position="483"/>
    </location>
</feature>
<dbReference type="Gene3D" id="3.50.50.60">
    <property type="entry name" value="FAD/NAD(P)-binding domain"/>
    <property type="match status" value="1"/>
</dbReference>
<dbReference type="InterPro" id="IPR005288">
    <property type="entry name" value="NadB"/>
</dbReference>
<keyword evidence="12" id="KW-1185">Reference proteome</keyword>
<dbReference type="Pfam" id="PF02910">
    <property type="entry name" value="Succ_DH_flav_C"/>
    <property type="match status" value="1"/>
</dbReference>
<evidence type="ECO:0000259" key="10">
    <source>
        <dbReference type="Pfam" id="PF02910"/>
    </source>
</evidence>
<accession>A0ABS1M672</accession>
<organism evidence="11 12">
    <name type="scientific">Nocardia acididurans</name>
    <dbReference type="NCBI Taxonomy" id="2802282"/>
    <lineage>
        <taxon>Bacteria</taxon>
        <taxon>Bacillati</taxon>
        <taxon>Actinomycetota</taxon>
        <taxon>Actinomycetes</taxon>
        <taxon>Mycobacteriales</taxon>
        <taxon>Nocardiaceae</taxon>
        <taxon>Nocardia</taxon>
    </lineage>
</organism>
<dbReference type="SUPFAM" id="SSF51905">
    <property type="entry name" value="FAD/NAD(P)-binding domain"/>
    <property type="match status" value="1"/>
</dbReference>
<dbReference type="PANTHER" id="PTHR42716">
    <property type="entry name" value="L-ASPARTATE OXIDASE"/>
    <property type="match status" value="1"/>
</dbReference>
<dbReference type="InterPro" id="IPR036188">
    <property type="entry name" value="FAD/NAD-bd_sf"/>
</dbReference>
<keyword evidence="5" id="KW-0560">Oxidoreductase</keyword>
<dbReference type="InterPro" id="IPR003953">
    <property type="entry name" value="FAD-dep_OxRdtase_2_FAD-bd"/>
</dbReference>
<dbReference type="Gene3D" id="1.20.58.100">
    <property type="entry name" value="Fumarate reductase/succinate dehydrogenase flavoprotein-like, C-terminal domain"/>
    <property type="match status" value="1"/>
</dbReference>
<dbReference type="SUPFAM" id="SSF46977">
    <property type="entry name" value="Succinate dehydrogenase/fumarate reductase flavoprotein C-terminal domain"/>
    <property type="match status" value="1"/>
</dbReference>
<evidence type="ECO:0000256" key="4">
    <source>
        <dbReference type="ARBA" id="ARBA00022827"/>
    </source>
</evidence>
<evidence type="ECO:0000256" key="5">
    <source>
        <dbReference type="ARBA" id="ARBA00023002"/>
    </source>
</evidence>
<gene>
    <name evidence="11" type="ORF">JK358_17205</name>
</gene>
<comment type="caution">
    <text evidence="11">The sequence shown here is derived from an EMBL/GenBank/DDBJ whole genome shotgun (WGS) entry which is preliminary data.</text>
</comment>
<evidence type="ECO:0000259" key="9">
    <source>
        <dbReference type="Pfam" id="PF00890"/>
    </source>
</evidence>
<dbReference type="PRINTS" id="PR00368">
    <property type="entry name" value="FADPNR"/>
</dbReference>
<comment type="cofactor">
    <cofactor evidence="1">
        <name>FAD</name>
        <dbReference type="ChEBI" id="CHEBI:57692"/>
    </cofactor>
</comment>
<evidence type="ECO:0000256" key="1">
    <source>
        <dbReference type="ARBA" id="ARBA00001974"/>
    </source>
</evidence>
<feature type="domain" description="FAD-dependent oxidoreductase 2 FAD-binding" evidence="9">
    <location>
        <begin position="7"/>
        <end position="211"/>
    </location>
</feature>
<evidence type="ECO:0000256" key="2">
    <source>
        <dbReference type="ARBA" id="ARBA00021901"/>
    </source>
</evidence>
<name>A0ABS1M672_9NOCA</name>
<comment type="catalytic activity">
    <reaction evidence="8">
        <text>L-aspartate + O2 = iminosuccinate + H2O2</text>
        <dbReference type="Rhea" id="RHEA:25876"/>
        <dbReference type="ChEBI" id="CHEBI:15379"/>
        <dbReference type="ChEBI" id="CHEBI:16240"/>
        <dbReference type="ChEBI" id="CHEBI:29991"/>
        <dbReference type="ChEBI" id="CHEBI:77875"/>
        <dbReference type="EC" id="1.4.3.16"/>
    </reaction>
    <physiologicalReaction direction="left-to-right" evidence="8">
        <dbReference type="Rhea" id="RHEA:25877"/>
    </physiologicalReaction>
</comment>
<sequence length="548" mass="56889">MTEFDSDVLVVGGGPAGAWAALAAAAAGARVIVVDKARCGSSGPTARGVVTLWNIPLDARDEAVRQSFAHGGGLGDPDWMYLVMEETHRRVGQLVRGGFRFQGDNAGRAARVYLDGAKYLGRLRRSMVVAGVRILDHHPALQLITDKDGMVSGASGIALPDGHAWTARARAVIVATGGCAFLSGGAGTDAATGDGLLMGAEAGAELSGMEFSNAYSLAPAANSGPFGAGAAFATDQVMHFATLYDESRAVLSGQGCGSRAQAFAAIADGRRVYADLGDLPGRLRAELREQGGPDWLGRVPLRAVLEGTVRGTGGLRLSGTDCATTVPGLYGAGDVTTREPVTGAVSGFGGQNGAWAISSGVWAGAGAARFAKTRRKLGKVRAVSGAGLGPKSRLDPRAVIGLVQEHTLPLRRSYWRSEDSLRDSIGELDGLWPGVEYALGGAGAARLHARQAAALLAVARWTKYSALARTETRGMHRRTDHPGAGTNWRVRLISGGVDSVWVRPERMAADVEQPAPEAAIQVPGRRRAPQHAGAFVAPELTAADVTVV</sequence>
<comment type="function">
    <text evidence="6">Catalyzes the oxidation of L-aspartate to iminoaspartate, the first step in the de novo biosynthesis of NAD(+).</text>
</comment>
<keyword evidence="4" id="KW-0274">FAD</keyword>
<dbReference type="Proteomes" id="UP000602198">
    <property type="component" value="Unassembled WGS sequence"/>
</dbReference>